<dbReference type="Pfam" id="PF00440">
    <property type="entry name" value="TetR_N"/>
    <property type="match status" value="1"/>
</dbReference>
<dbReference type="EMBL" id="JAROCB010000005">
    <property type="protein sequence ID" value="MDN4599136.1"/>
    <property type="molecule type" value="Genomic_DNA"/>
</dbReference>
<feature type="domain" description="HTH tetR-type" evidence="5">
    <location>
        <begin position="14"/>
        <end position="73"/>
    </location>
</feature>
<evidence type="ECO:0000256" key="4">
    <source>
        <dbReference type="PROSITE-ProRule" id="PRU00335"/>
    </source>
</evidence>
<comment type="caution">
    <text evidence="6">The sequence shown here is derived from an EMBL/GenBank/DDBJ whole genome shotgun (WGS) entry which is preliminary data.</text>
</comment>
<organism evidence="6 7">
    <name type="scientific">Leifsonia virtsii</name>
    <dbReference type="NCBI Taxonomy" id="3035915"/>
    <lineage>
        <taxon>Bacteria</taxon>
        <taxon>Bacillati</taxon>
        <taxon>Actinomycetota</taxon>
        <taxon>Actinomycetes</taxon>
        <taxon>Micrococcales</taxon>
        <taxon>Microbacteriaceae</taxon>
        <taxon>Leifsonia</taxon>
    </lineage>
</organism>
<reference evidence="6" key="1">
    <citation type="submission" date="2023-03" db="EMBL/GenBank/DDBJ databases">
        <title>MT1 and MT2 Draft Genomes of Novel Species.</title>
        <authorList>
            <person name="Venkateswaran K."/>
        </authorList>
    </citation>
    <scope>NUCLEOTIDE SEQUENCE</scope>
    <source>
        <strain evidence="6">F6_8S_P_1A</strain>
    </source>
</reference>
<evidence type="ECO:0000256" key="3">
    <source>
        <dbReference type="ARBA" id="ARBA00023163"/>
    </source>
</evidence>
<sequence length="190" mass="20749">MTSVPSRPLRADARRNREAILASAAELFGQRGDDAQIEEIAVHAGLGVGTVYRHFTDKQALVAAIVGRRFEAATELALAAEQLADPGEAFDRLLFGYLESVAGDSAFRRALLGPDEPRWEAIAEQKSAFREVVGRIVARAVDASLLRPDFDAEDFVLVTRGAMANMPDDVAWRRHVALQLEGIRIAGPER</sequence>
<gene>
    <name evidence="6" type="ORF">P5G59_18440</name>
</gene>
<dbReference type="PRINTS" id="PR00455">
    <property type="entry name" value="HTHTETR"/>
</dbReference>
<dbReference type="PANTHER" id="PTHR30055">
    <property type="entry name" value="HTH-TYPE TRANSCRIPTIONAL REGULATOR RUTR"/>
    <property type="match status" value="1"/>
</dbReference>
<dbReference type="Pfam" id="PF21597">
    <property type="entry name" value="TetR_C_43"/>
    <property type="match status" value="1"/>
</dbReference>
<protein>
    <submittedName>
        <fullName evidence="6">Helix-turn-helix domain containing protein</fullName>
    </submittedName>
</protein>
<dbReference type="InterPro" id="IPR050109">
    <property type="entry name" value="HTH-type_TetR-like_transc_reg"/>
</dbReference>
<dbReference type="InterPro" id="IPR036271">
    <property type="entry name" value="Tet_transcr_reg_TetR-rel_C_sf"/>
</dbReference>
<dbReference type="SUPFAM" id="SSF46689">
    <property type="entry name" value="Homeodomain-like"/>
    <property type="match status" value="1"/>
</dbReference>
<dbReference type="Proteomes" id="UP001174210">
    <property type="component" value="Unassembled WGS sequence"/>
</dbReference>
<evidence type="ECO:0000259" key="5">
    <source>
        <dbReference type="PROSITE" id="PS50977"/>
    </source>
</evidence>
<accession>A0ABT8J219</accession>
<keyword evidence="1" id="KW-0805">Transcription regulation</keyword>
<evidence type="ECO:0000313" key="6">
    <source>
        <dbReference type="EMBL" id="MDN4599136.1"/>
    </source>
</evidence>
<name>A0ABT8J219_9MICO</name>
<feature type="DNA-binding region" description="H-T-H motif" evidence="4">
    <location>
        <begin position="36"/>
        <end position="55"/>
    </location>
</feature>
<evidence type="ECO:0000256" key="1">
    <source>
        <dbReference type="ARBA" id="ARBA00023015"/>
    </source>
</evidence>
<dbReference type="PROSITE" id="PS50977">
    <property type="entry name" value="HTH_TETR_2"/>
    <property type="match status" value="1"/>
</dbReference>
<evidence type="ECO:0000313" key="7">
    <source>
        <dbReference type="Proteomes" id="UP001174210"/>
    </source>
</evidence>
<keyword evidence="2 4" id="KW-0238">DNA-binding</keyword>
<dbReference type="SUPFAM" id="SSF48498">
    <property type="entry name" value="Tetracyclin repressor-like, C-terminal domain"/>
    <property type="match status" value="1"/>
</dbReference>
<keyword evidence="7" id="KW-1185">Reference proteome</keyword>
<dbReference type="InterPro" id="IPR049445">
    <property type="entry name" value="TetR_SbtR-like_C"/>
</dbReference>
<dbReference type="RefSeq" id="WP_301220480.1">
    <property type="nucleotide sequence ID" value="NZ_JAROCB010000005.1"/>
</dbReference>
<dbReference type="InterPro" id="IPR009057">
    <property type="entry name" value="Homeodomain-like_sf"/>
</dbReference>
<keyword evidence="3" id="KW-0804">Transcription</keyword>
<evidence type="ECO:0000256" key="2">
    <source>
        <dbReference type="ARBA" id="ARBA00023125"/>
    </source>
</evidence>
<dbReference type="InterPro" id="IPR001647">
    <property type="entry name" value="HTH_TetR"/>
</dbReference>
<dbReference type="Gene3D" id="1.10.357.10">
    <property type="entry name" value="Tetracycline Repressor, domain 2"/>
    <property type="match status" value="1"/>
</dbReference>
<proteinExistence type="predicted"/>
<dbReference type="PANTHER" id="PTHR30055:SF234">
    <property type="entry name" value="HTH-TYPE TRANSCRIPTIONAL REGULATOR BETI"/>
    <property type="match status" value="1"/>
</dbReference>